<sequence>MEVCFCPNMEAIVIDEDQGSNEEVVEFNQLRSLKLYGLPHLRSFRSNMKKVPPGTESRHKQILTADETAFEEFLSEELSLFNRMVTFSNLEKLRLSGISEMKKSSNLEELFSCEGFTLVRNLELFAVDNLKQIWDEDSRLKPVLEHLETLSMKYFQASKFPALWHGGIQGRLFHNVQLLTVDQCAISDIPVPANLLQFLNKLEELEVKYCDSAEIVFDLEGLSVDDGTLSYFPN</sequence>
<dbReference type="Proteomes" id="UP000467840">
    <property type="component" value="Chromosome 7"/>
</dbReference>
<feature type="domain" description="Disease resistance protein At4g27190-like leucine-rich repeats" evidence="1">
    <location>
        <begin position="161"/>
        <end position="225"/>
    </location>
</feature>
<dbReference type="AlphaFoldDB" id="A0A6A6L4A7"/>
<evidence type="ECO:0000313" key="2">
    <source>
        <dbReference type="EMBL" id="KAF2294499.1"/>
    </source>
</evidence>
<gene>
    <name evidence="2" type="ORF">GH714_012017</name>
</gene>
<protein>
    <recommendedName>
        <fullName evidence="1">Disease resistance protein At4g27190-like leucine-rich repeats domain-containing protein</fullName>
    </recommendedName>
</protein>
<keyword evidence="3" id="KW-1185">Reference proteome</keyword>
<dbReference type="EMBL" id="JAAGAX010000013">
    <property type="protein sequence ID" value="KAF2294499.1"/>
    <property type="molecule type" value="Genomic_DNA"/>
</dbReference>
<evidence type="ECO:0000259" key="1">
    <source>
        <dbReference type="Pfam" id="PF23247"/>
    </source>
</evidence>
<name>A0A6A6L4A7_HEVBR</name>
<organism evidence="2 3">
    <name type="scientific">Hevea brasiliensis</name>
    <name type="common">Para rubber tree</name>
    <name type="synonym">Siphonia brasiliensis</name>
    <dbReference type="NCBI Taxonomy" id="3981"/>
    <lineage>
        <taxon>Eukaryota</taxon>
        <taxon>Viridiplantae</taxon>
        <taxon>Streptophyta</taxon>
        <taxon>Embryophyta</taxon>
        <taxon>Tracheophyta</taxon>
        <taxon>Spermatophyta</taxon>
        <taxon>Magnoliopsida</taxon>
        <taxon>eudicotyledons</taxon>
        <taxon>Gunneridae</taxon>
        <taxon>Pentapetalae</taxon>
        <taxon>rosids</taxon>
        <taxon>fabids</taxon>
        <taxon>Malpighiales</taxon>
        <taxon>Euphorbiaceae</taxon>
        <taxon>Crotonoideae</taxon>
        <taxon>Micrandreae</taxon>
        <taxon>Hevea</taxon>
    </lineage>
</organism>
<comment type="caution">
    <text evidence="2">The sequence shown here is derived from an EMBL/GenBank/DDBJ whole genome shotgun (WGS) entry which is preliminary data.</text>
</comment>
<accession>A0A6A6L4A7</accession>
<dbReference type="SUPFAM" id="SSF52058">
    <property type="entry name" value="L domain-like"/>
    <property type="match status" value="1"/>
</dbReference>
<proteinExistence type="predicted"/>
<evidence type="ECO:0000313" key="3">
    <source>
        <dbReference type="Proteomes" id="UP000467840"/>
    </source>
</evidence>
<dbReference type="Gene3D" id="3.80.10.10">
    <property type="entry name" value="Ribonuclease Inhibitor"/>
    <property type="match status" value="1"/>
</dbReference>
<reference evidence="2 3" key="1">
    <citation type="journal article" date="2020" name="Mol. Plant">
        <title>The Chromosome-Based Rubber Tree Genome Provides New Insights into Spurge Genome Evolution and Rubber Biosynthesis.</title>
        <authorList>
            <person name="Liu J."/>
            <person name="Shi C."/>
            <person name="Shi C.C."/>
            <person name="Li W."/>
            <person name="Zhang Q.J."/>
            <person name="Zhang Y."/>
            <person name="Li K."/>
            <person name="Lu H.F."/>
            <person name="Shi C."/>
            <person name="Zhu S.T."/>
            <person name="Xiao Z.Y."/>
            <person name="Nan H."/>
            <person name="Yue Y."/>
            <person name="Zhu X.G."/>
            <person name="Wu Y."/>
            <person name="Hong X.N."/>
            <person name="Fan G.Y."/>
            <person name="Tong Y."/>
            <person name="Zhang D."/>
            <person name="Mao C.L."/>
            <person name="Liu Y.L."/>
            <person name="Hao S.J."/>
            <person name="Liu W.Q."/>
            <person name="Lv M.Q."/>
            <person name="Zhang H.B."/>
            <person name="Liu Y."/>
            <person name="Hu-Tang G.R."/>
            <person name="Wang J.P."/>
            <person name="Wang J.H."/>
            <person name="Sun Y.H."/>
            <person name="Ni S.B."/>
            <person name="Chen W.B."/>
            <person name="Zhang X.C."/>
            <person name="Jiao Y.N."/>
            <person name="Eichler E.E."/>
            <person name="Li G.H."/>
            <person name="Liu X."/>
            <person name="Gao L.Z."/>
        </authorList>
    </citation>
    <scope>NUCLEOTIDE SEQUENCE [LARGE SCALE GENOMIC DNA]</scope>
    <source>
        <strain evidence="3">cv. GT1</strain>
        <tissue evidence="2">Leaf</tissue>
    </source>
</reference>
<dbReference type="Pfam" id="PF23247">
    <property type="entry name" value="LRR_RPS2"/>
    <property type="match status" value="1"/>
</dbReference>
<dbReference type="InterPro" id="IPR032675">
    <property type="entry name" value="LRR_dom_sf"/>
</dbReference>
<dbReference type="InterPro" id="IPR057135">
    <property type="entry name" value="At4g27190-like_LRR"/>
</dbReference>